<feature type="domain" description="Autotransporter" evidence="1">
    <location>
        <begin position="153"/>
        <end position="289"/>
    </location>
</feature>
<dbReference type="PROSITE" id="PS51208">
    <property type="entry name" value="AUTOTRANSPORTER"/>
    <property type="match status" value="1"/>
</dbReference>
<dbReference type="AlphaFoldDB" id="X1G2H0"/>
<protein>
    <recommendedName>
        <fullName evidence="1">Autotransporter domain-containing protein</fullName>
    </recommendedName>
</protein>
<reference evidence="2" key="1">
    <citation type="journal article" date="2014" name="Front. Microbiol.">
        <title>High frequency of phylogenetically diverse reductive dehalogenase-homologous genes in deep subseafloor sedimentary metagenomes.</title>
        <authorList>
            <person name="Kawai M."/>
            <person name="Futagami T."/>
            <person name="Toyoda A."/>
            <person name="Takaki Y."/>
            <person name="Nishi S."/>
            <person name="Hori S."/>
            <person name="Arai W."/>
            <person name="Tsubouchi T."/>
            <person name="Morono Y."/>
            <person name="Uchiyama I."/>
            <person name="Ito T."/>
            <person name="Fujiyama A."/>
            <person name="Inagaki F."/>
            <person name="Takami H."/>
        </authorList>
    </citation>
    <scope>NUCLEOTIDE SEQUENCE</scope>
    <source>
        <strain evidence="2">Expedition CK06-06</strain>
    </source>
</reference>
<dbReference type="Gene3D" id="2.40.128.130">
    <property type="entry name" value="Autotransporter beta-domain"/>
    <property type="match status" value="1"/>
</dbReference>
<dbReference type="InterPro" id="IPR036709">
    <property type="entry name" value="Autotransporte_beta_dom_sf"/>
</dbReference>
<evidence type="ECO:0000259" key="1">
    <source>
        <dbReference type="PROSITE" id="PS51208"/>
    </source>
</evidence>
<feature type="non-terminal residue" evidence="2">
    <location>
        <position position="1"/>
    </location>
</feature>
<accession>X1G2H0</accession>
<sequence length="289" mass="29837">KLVVNGAMTIGSGSTLQIVSSGAIRPGTSYDLIVASGGISGSYASVQKPSDLFGFIVQRADRIQLLGQFLGDARFSPQVARSVDYANATLVKQPATSTLFAALPSLLTASGVSDPRGFAQVTPEAYASATQIGVDNALGLTQAARGPAFATNRTEAGPFTFAQTLGQWHTLGADRAQGTSAAQTRGYGFLGGVGYGDQQWMIGAFGGWLDTRQSIAPLAASTRADGVVAGVHGRYSMPNGFGFGASIIYDGAQARTTRALPGAATPAFGRYDLHSLTSDISVHYTAEMA</sequence>
<organism evidence="2">
    <name type="scientific">marine sediment metagenome</name>
    <dbReference type="NCBI Taxonomy" id="412755"/>
    <lineage>
        <taxon>unclassified sequences</taxon>
        <taxon>metagenomes</taxon>
        <taxon>ecological metagenomes</taxon>
    </lineage>
</organism>
<dbReference type="InterPro" id="IPR005546">
    <property type="entry name" value="Autotransporte_beta"/>
</dbReference>
<name>X1G2H0_9ZZZZ</name>
<comment type="caution">
    <text evidence="2">The sequence shown here is derived from an EMBL/GenBank/DDBJ whole genome shotgun (WGS) entry which is preliminary data.</text>
</comment>
<dbReference type="SUPFAM" id="SSF103515">
    <property type="entry name" value="Autotransporter"/>
    <property type="match status" value="1"/>
</dbReference>
<dbReference type="Pfam" id="PF03797">
    <property type="entry name" value="Autotransporter"/>
    <property type="match status" value="1"/>
</dbReference>
<gene>
    <name evidence="2" type="ORF">S03H2_31925</name>
</gene>
<proteinExistence type="predicted"/>
<feature type="non-terminal residue" evidence="2">
    <location>
        <position position="289"/>
    </location>
</feature>
<dbReference type="EMBL" id="BARU01019388">
    <property type="protein sequence ID" value="GAH52101.1"/>
    <property type="molecule type" value="Genomic_DNA"/>
</dbReference>
<evidence type="ECO:0000313" key="2">
    <source>
        <dbReference type="EMBL" id="GAH52101.1"/>
    </source>
</evidence>